<dbReference type="Proteomes" id="UP000813385">
    <property type="component" value="Unassembled WGS sequence"/>
</dbReference>
<proteinExistence type="predicted"/>
<evidence type="ECO:0000313" key="6">
    <source>
        <dbReference type="Proteomes" id="UP000813385"/>
    </source>
</evidence>
<dbReference type="GO" id="GO:0009117">
    <property type="term" value="P:nucleotide metabolic process"/>
    <property type="evidence" value="ECO:0007669"/>
    <property type="project" value="TreeGrafter"/>
</dbReference>
<evidence type="ECO:0000256" key="2">
    <source>
        <dbReference type="PIRSR" id="PIRSR601310-3"/>
    </source>
</evidence>
<dbReference type="InterPro" id="IPR019808">
    <property type="entry name" value="Histidine_triad_CS"/>
</dbReference>
<evidence type="ECO:0000259" key="4">
    <source>
        <dbReference type="PROSITE" id="PS51084"/>
    </source>
</evidence>
<dbReference type="Pfam" id="PF01230">
    <property type="entry name" value="HIT"/>
    <property type="match status" value="1"/>
</dbReference>
<feature type="short sequence motif" description="Histidine triad motif" evidence="2 3">
    <location>
        <begin position="112"/>
        <end position="116"/>
    </location>
</feature>
<dbReference type="InterPro" id="IPR011146">
    <property type="entry name" value="HIT-like"/>
</dbReference>
<reference evidence="5" key="1">
    <citation type="journal article" date="2021" name="Nat. Commun.">
        <title>Genetic determinants of endophytism in the Arabidopsis root mycobiome.</title>
        <authorList>
            <person name="Mesny F."/>
            <person name="Miyauchi S."/>
            <person name="Thiergart T."/>
            <person name="Pickel B."/>
            <person name="Atanasova L."/>
            <person name="Karlsson M."/>
            <person name="Huettel B."/>
            <person name="Barry K.W."/>
            <person name="Haridas S."/>
            <person name="Chen C."/>
            <person name="Bauer D."/>
            <person name="Andreopoulos W."/>
            <person name="Pangilinan J."/>
            <person name="LaButti K."/>
            <person name="Riley R."/>
            <person name="Lipzen A."/>
            <person name="Clum A."/>
            <person name="Drula E."/>
            <person name="Henrissat B."/>
            <person name="Kohler A."/>
            <person name="Grigoriev I.V."/>
            <person name="Martin F.M."/>
            <person name="Hacquard S."/>
        </authorList>
    </citation>
    <scope>NUCLEOTIDE SEQUENCE</scope>
    <source>
        <strain evidence="5">MPI-CAGE-AT-0016</strain>
    </source>
</reference>
<dbReference type="PROSITE" id="PS51084">
    <property type="entry name" value="HIT_2"/>
    <property type="match status" value="1"/>
</dbReference>
<name>A0A8K0X9T6_9PEZI</name>
<gene>
    <name evidence="5" type="ORF">B0T11DRAFT_251078</name>
</gene>
<dbReference type="OrthoDB" id="1915375at2759"/>
<comment type="caution">
    <text evidence="5">The sequence shown here is derived from an EMBL/GenBank/DDBJ whole genome shotgun (WGS) entry which is preliminary data.</text>
</comment>
<dbReference type="InterPro" id="IPR001310">
    <property type="entry name" value="Histidine_triad_HIT"/>
</dbReference>
<feature type="domain" description="HIT" evidence="4">
    <location>
        <begin position="16"/>
        <end position="131"/>
    </location>
</feature>
<feature type="active site" description="Tele-AMP-histidine intermediate" evidence="1">
    <location>
        <position position="114"/>
    </location>
</feature>
<dbReference type="PANTHER" id="PTHR46648:SF2">
    <property type="entry name" value="HIT DOMAIN-CONTAINING PROTEIN"/>
    <property type="match status" value="1"/>
</dbReference>
<dbReference type="GO" id="GO:0003824">
    <property type="term" value="F:catalytic activity"/>
    <property type="evidence" value="ECO:0007669"/>
    <property type="project" value="InterPro"/>
</dbReference>
<protein>
    <submittedName>
        <fullName evidence="5">HIT-like domain-containing protein</fullName>
    </submittedName>
</protein>
<evidence type="ECO:0000313" key="5">
    <source>
        <dbReference type="EMBL" id="KAH7376729.1"/>
    </source>
</evidence>
<dbReference type="PROSITE" id="PS00892">
    <property type="entry name" value="HIT_1"/>
    <property type="match status" value="1"/>
</dbReference>
<dbReference type="AlphaFoldDB" id="A0A8K0X9T6"/>
<accession>A0A8K0X9T6</accession>
<evidence type="ECO:0000256" key="1">
    <source>
        <dbReference type="PIRSR" id="PIRSR601310-1"/>
    </source>
</evidence>
<evidence type="ECO:0000256" key="3">
    <source>
        <dbReference type="PROSITE-ProRule" id="PRU00464"/>
    </source>
</evidence>
<dbReference type="InterPro" id="IPR036265">
    <property type="entry name" value="HIT-like_sf"/>
</dbReference>
<dbReference type="SUPFAM" id="SSF54197">
    <property type="entry name" value="HIT-like"/>
    <property type="match status" value="1"/>
</dbReference>
<sequence>MPCPFCLIGSGIPPLAEPSTVHLPIGSAYPVLSTPLVVAFLDIAPVSDGHLLVCPRQHHEKITDLTALESAAIGFWLPVLSRAVMRAVGAGTDGNWNILQANGGAAGQTVPHSHFHIIPRQAAAEAADSSLTDEERRNLLLGEGPRARLEAEEGERLSGLIRAQVATEMEKLKGEGIVGLGDCPGEVWATLPASGLKL</sequence>
<dbReference type="Gene3D" id="3.30.428.10">
    <property type="entry name" value="HIT-like"/>
    <property type="match status" value="1"/>
</dbReference>
<organism evidence="5 6">
    <name type="scientific">Plectosphaerella cucumerina</name>
    <dbReference type="NCBI Taxonomy" id="40658"/>
    <lineage>
        <taxon>Eukaryota</taxon>
        <taxon>Fungi</taxon>
        <taxon>Dikarya</taxon>
        <taxon>Ascomycota</taxon>
        <taxon>Pezizomycotina</taxon>
        <taxon>Sordariomycetes</taxon>
        <taxon>Hypocreomycetidae</taxon>
        <taxon>Glomerellales</taxon>
        <taxon>Plectosphaerellaceae</taxon>
        <taxon>Plectosphaerella</taxon>
    </lineage>
</organism>
<dbReference type="PANTHER" id="PTHR46648">
    <property type="entry name" value="HIT FAMILY PROTEIN 1"/>
    <property type="match status" value="1"/>
</dbReference>
<keyword evidence="6" id="KW-1185">Reference proteome</keyword>
<dbReference type="PRINTS" id="PR00332">
    <property type="entry name" value="HISTRIAD"/>
</dbReference>
<dbReference type="EMBL" id="JAGPXD010000001">
    <property type="protein sequence ID" value="KAH7376729.1"/>
    <property type="molecule type" value="Genomic_DNA"/>
</dbReference>